<accession>A0A0E0EU85</accession>
<dbReference type="HOGENOM" id="CLU_1899541_0_0_1"/>
<evidence type="ECO:0000256" key="1">
    <source>
        <dbReference type="SAM" id="MobiDB-lite"/>
    </source>
</evidence>
<name>A0A0E0EU85_9ORYZ</name>
<dbReference type="EnsemblPlants" id="OMERI09G13080.1">
    <property type="protein sequence ID" value="OMERI09G13080.1"/>
    <property type="gene ID" value="OMERI09G13080"/>
</dbReference>
<reference evidence="2" key="2">
    <citation type="submission" date="2018-05" db="EMBL/GenBank/DDBJ databases">
        <title>OmerRS3 (Oryza meridionalis Reference Sequence Version 3).</title>
        <authorList>
            <person name="Zhang J."/>
            <person name="Kudrna D."/>
            <person name="Lee S."/>
            <person name="Talag J."/>
            <person name="Welchert J."/>
            <person name="Wing R.A."/>
        </authorList>
    </citation>
    <scope>NUCLEOTIDE SEQUENCE [LARGE SCALE GENOMIC DNA]</scope>
    <source>
        <strain evidence="2">cv. OR44</strain>
    </source>
</reference>
<evidence type="ECO:0000313" key="2">
    <source>
        <dbReference type="EnsemblPlants" id="OMERI09G13080.1"/>
    </source>
</evidence>
<evidence type="ECO:0000313" key="3">
    <source>
        <dbReference type="Proteomes" id="UP000008021"/>
    </source>
</evidence>
<protein>
    <submittedName>
        <fullName evidence="2">Uncharacterized protein</fullName>
    </submittedName>
</protein>
<proteinExistence type="predicted"/>
<feature type="compositionally biased region" description="Gly residues" evidence="1">
    <location>
        <begin position="1"/>
        <end position="10"/>
    </location>
</feature>
<dbReference type="Proteomes" id="UP000008021">
    <property type="component" value="Chromosome 9"/>
</dbReference>
<dbReference type="AlphaFoldDB" id="A0A0E0EU85"/>
<feature type="compositionally biased region" description="Acidic residues" evidence="1">
    <location>
        <begin position="45"/>
        <end position="56"/>
    </location>
</feature>
<feature type="region of interest" description="Disordered" evidence="1">
    <location>
        <begin position="1"/>
        <end position="78"/>
    </location>
</feature>
<dbReference type="Gramene" id="OMERI09G13080.1">
    <property type="protein sequence ID" value="OMERI09G13080.1"/>
    <property type="gene ID" value="OMERI09G13080"/>
</dbReference>
<reference evidence="2" key="1">
    <citation type="submission" date="2015-04" db="UniProtKB">
        <authorList>
            <consortium name="EnsemblPlants"/>
        </authorList>
    </citation>
    <scope>IDENTIFICATION</scope>
</reference>
<organism evidence="2">
    <name type="scientific">Oryza meridionalis</name>
    <dbReference type="NCBI Taxonomy" id="40149"/>
    <lineage>
        <taxon>Eukaryota</taxon>
        <taxon>Viridiplantae</taxon>
        <taxon>Streptophyta</taxon>
        <taxon>Embryophyta</taxon>
        <taxon>Tracheophyta</taxon>
        <taxon>Spermatophyta</taxon>
        <taxon>Magnoliopsida</taxon>
        <taxon>Liliopsida</taxon>
        <taxon>Poales</taxon>
        <taxon>Poaceae</taxon>
        <taxon>BOP clade</taxon>
        <taxon>Oryzoideae</taxon>
        <taxon>Oryzeae</taxon>
        <taxon>Oryzinae</taxon>
        <taxon>Oryza</taxon>
    </lineage>
</organism>
<sequence>MAAKGGQGGGGDKEATTRMRHHNGGGDRPVIPMRGDSSIMKSTGGEEDGDASDEENSPSFLLPGQTHGLEIWNDGEPNNPFNPTLTCASVRLWAPAVRLWGPGQRHDRAATERTQKCATVTCCLMNNNTWSLHG</sequence>
<keyword evidence="3" id="KW-1185">Reference proteome</keyword>